<feature type="domain" description="Outer membrane protein beta-barrel" evidence="3">
    <location>
        <begin position="12"/>
        <end position="179"/>
    </location>
</feature>
<name>A0A974WDD2_9BACT</name>
<reference evidence="4" key="1">
    <citation type="submission" date="2021-02" db="EMBL/GenBank/DDBJ databases">
        <title>Fulvivirga sp. S481 isolated from sea water.</title>
        <authorList>
            <person name="Bae S.S."/>
            <person name="Baek K."/>
        </authorList>
    </citation>
    <scope>NUCLEOTIDE SEQUENCE</scope>
    <source>
        <strain evidence="4">S481</strain>
    </source>
</reference>
<keyword evidence="5" id="KW-1185">Reference proteome</keyword>
<organism evidence="4 5">
    <name type="scientific">Fulvivirga lutea</name>
    <dbReference type="NCBI Taxonomy" id="2810512"/>
    <lineage>
        <taxon>Bacteria</taxon>
        <taxon>Pseudomonadati</taxon>
        <taxon>Bacteroidota</taxon>
        <taxon>Cytophagia</taxon>
        <taxon>Cytophagales</taxon>
        <taxon>Fulvivirgaceae</taxon>
        <taxon>Fulvivirga</taxon>
    </lineage>
</organism>
<accession>A0A974WDD2</accession>
<sequence length="187" mass="20610">MKTLKVACVCLFMLLLFNIQSTAQVQKGDSNLGLGFDTNSLSGDNGESRTNLFLNYTYFMGKRISIGFGPRFGWLKDANDQKSNSIGYNVFLNYAFVSENGFAMPYFGGQFTKVSQKQEGQSDPLVTNSVGGNIGIRFFLTERLNLDNNFSYTRVISGNDTLDELGIDADGTVIQLNVGLGYILGKR</sequence>
<dbReference type="RefSeq" id="WP_205720436.1">
    <property type="nucleotide sequence ID" value="NZ_CP070608.1"/>
</dbReference>
<dbReference type="AlphaFoldDB" id="A0A974WDD2"/>
<dbReference type="InterPro" id="IPR027385">
    <property type="entry name" value="Beta-barrel_OMP"/>
</dbReference>
<evidence type="ECO:0000256" key="1">
    <source>
        <dbReference type="ARBA" id="ARBA00022729"/>
    </source>
</evidence>
<dbReference type="Pfam" id="PF13505">
    <property type="entry name" value="OMP_b-brl"/>
    <property type="match status" value="1"/>
</dbReference>
<dbReference type="EMBL" id="CP070608">
    <property type="protein sequence ID" value="QSE95923.1"/>
    <property type="molecule type" value="Genomic_DNA"/>
</dbReference>
<dbReference type="KEGG" id="fuv:JR347_09850"/>
<evidence type="ECO:0000256" key="2">
    <source>
        <dbReference type="SAM" id="SignalP"/>
    </source>
</evidence>
<feature type="chain" id="PRO_5037447315" evidence="2">
    <location>
        <begin position="24"/>
        <end position="187"/>
    </location>
</feature>
<protein>
    <submittedName>
        <fullName evidence="4">Outer membrane beta-barrel protein</fullName>
    </submittedName>
</protein>
<evidence type="ECO:0000313" key="5">
    <source>
        <dbReference type="Proteomes" id="UP000662783"/>
    </source>
</evidence>
<feature type="signal peptide" evidence="2">
    <location>
        <begin position="1"/>
        <end position="23"/>
    </location>
</feature>
<dbReference type="Proteomes" id="UP000662783">
    <property type="component" value="Chromosome"/>
</dbReference>
<gene>
    <name evidence="4" type="ORF">JR347_09850</name>
</gene>
<evidence type="ECO:0000313" key="4">
    <source>
        <dbReference type="EMBL" id="QSE95923.1"/>
    </source>
</evidence>
<evidence type="ECO:0000259" key="3">
    <source>
        <dbReference type="Pfam" id="PF13505"/>
    </source>
</evidence>
<proteinExistence type="predicted"/>
<keyword evidence="1 2" id="KW-0732">Signal</keyword>